<keyword evidence="2" id="KW-1185">Reference proteome</keyword>
<dbReference type="AlphaFoldDB" id="C9MSW2"/>
<accession>C9MSW2</accession>
<sequence length="41" mass="4749">MEQCSVTELFSLVWLLLRSAVFCISEERFEIGNFATKHQSV</sequence>
<evidence type="ECO:0000313" key="1">
    <source>
        <dbReference type="EMBL" id="EEX17438.1"/>
    </source>
</evidence>
<reference evidence="1 2" key="1">
    <citation type="submission" date="2009-09" db="EMBL/GenBank/DDBJ databases">
        <authorList>
            <person name="Weinstock G."/>
            <person name="Sodergren E."/>
            <person name="Clifton S."/>
            <person name="Fulton L."/>
            <person name="Fulton B."/>
            <person name="Courtney L."/>
            <person name="Fronick C."/>
            <person name="Harrison M."/>
            <person name="Strong C."/>
            <person name="Farmer C."/>
            <person name="Delahaunty K."/>
            <person name="Markovic C."/>
            <person name="Hall O."/>
            <person name="Minx P."/>
            <person name="Tomlinson C."/>
            <person name="Mitreva M."/>
            <person name="Nelson J."/>
            <person name="Hou S."/>
            <person name="Wollam A."/>
            <person name="Pepin K.H."/>
            <person name="Johnson M."/>
            <person name="Bhonagiri V."/>
            <person name="Nash W.E."/>
            <person name="Warren W."/>
            <person name="Chinwalla A."/>
            <person name="Mardis E.R."/>
            <person name="Wilson R.K."/>
        </authorList>
    </citation>
    <scope>NUCLEOTIDE SEQUENCE [LARGE SCALE GENOMIC DNA]</scope>
    <source>
        <strain evidence="1 2">F0319</strain>
    </source>
</reference>
<comment type="caution">
    <text evidence="1">The sequence shown here is derived from an EMBL/GenBank/DDBJ whole genome shotgun (WGS) entry which is preliminary data.</text>
</comment>
<protein>
    <submittedName>
        <fullName evidence="1">Uncharacterized protein</fullName>
    </submittedName>
</protein>
<organism evidence="1 2">
    <name type="scientific">Prevotella veroralis F0319</name>
    <dbReference type="NCBI Taxonomy" id="649761"/>
    <lineage>
        <taxon>Bacteria</taxon>
        <taxon>Pseudomonadati</taxon>
        <taxon>Bacteroidota</taxon>
        <taxon>Bacteroidia</taxon>
        <taxon>Bacteroidales</taxon>
        <taxon>Prevotellaceae</taxon>
        <taxon>Prevotella</taxon>
    </lineage>
</organism>
<dbReference type="STRING" id="649761.HMPREF0973_02731"/>
<proteinExistence type="predicted"/>
<gene>
    <name evidence="1" type="ORF">HMPREF0973_02731</name>
</gene>
<dbReference type="HOGENOM" id="CLU_3274815_0_0_10"/>
<dbReference type="EMBL" id="ACVA01000067">
    <property type="protein sequence ID" value="EEX17438.1"/>
    <property type="molecule type" value="Genomic_DNA"/>
</dbReference>
<evidence type="ECO:0000313" key="2">
    <source>
        <dbReference type="Proteomes" id="UP000003327"/>
    </source>
</evidence>
<dbReference type="Proteomes" id="UP000003327">
    <property type="component" value="Unassembled WGS sequence"/>
</dbReference>
<name>C9MSW2_9BACT</name>